<dbReference type="InterPro" id="IPR035069">
    <property type="entry name" value="TTHA1013/TTHA0281-like"/>
</dbReference>
<sequence>MAYPQEGVYIAVCLDLSLAAQADTMQEAMKKLDEQVKDYLTEARSDPKYAEQLLSRKAPLSLWVKYYWLQIKTKPGHCAGLFIG</sequence>
<keyword evidence="2" id="KW-1185">Reference proteome</keyword>
<reference evidence="2" key="1">
    <citation type="submission" date="2014-05" db="EMBL/GenBank/DDBJ databases">
        <title>ATOL: Assembling a taxonomically balanced genome-scale reconstruction of the evolutionary history of the Enterobacteriaceae.</title>
        <authorList>
            <person name="Plunkett G. III"/>
            <person name="Neeno-Eckwall E.C."/>
            <person name="Glasner J.D."/>
            <person name="Perna N.T."/>
        </authorList>
    </citation>
    <scope>NUCLEOTIDE SEQUENCE [LARGE SCALE GENOMIC DNA]</scope>
    <source>
        <strain evidence="2">ATCC 49490</strain>
    </source>
</reference>
<name>A0A085AFM3_9ENTR</name>
<gene>
    <name evidence="1" type="ORF">GTGU_01210</name>
</gene>
<evidence type="ECO:0000313" key="1">
    <source>
        <dbReference type="EMBL" id="KFC09018.1"/>
    </source>
</evidence>
<dbReference type="Gene3D" id="3.30.160.250">
    <property type="match status" value="1"/>
</dbReference>
<evidence type="ECO:0000313" key="2">
    <source>
        <dbReference type="Proteomes" id="UP000028630"/>
    </source>
</evidence>
<organism evidence="1 2">
    <name type="scientific">Trabulsiella guamensis ATCC 49490</name>
    <dbReference type="NCBI Taxonomy" id="1005994"/>
    <lineage>
        <taxon>Bacteria</taxon>
        <taxon>Pseudomonadati</taxon>
        <taxon>Pseudomonadota</taxon>
        <taxon>Gammaproteobacteria</taxon>
        <taxon>Enterobacterales</taxon>
        <taxon>Enterobacteriaceae</taxon>
        <taxon>Trabulsiella</taxon>
    </lineage>
</organism>
<proteinExistence type="predicted"/>
<dbReference type="SUPFAM" id="SSF143100">
    <property type="entry name" value="TTHA1013/TTHA0281-like"/>
    <property type="match status" value="1"/>
</dbReference>
<dbReference type="EMBL" id="JMTB01000044">
    <property type="protein sequence ID" value="KFC09018.1"/>
    <property type="molecule type" value="Genomic_DNA"/>
</dbReference>
<protein>
    <submittedName>
        <fullName evidence="1">Uncharacterized protein</fullName>
    </submittedName>
</protein>
<dbReference type="AlphaFoldDB" id="A0A085AFM3"/>
<dbReference type="Proteomes" id="UP000028630">
    <property type="component" value="Unassembled WGS sequence"/>
</dbReference>
<comment type="caution">
    <text evidence="1">The sequence shown here is derived from an EMBL/GenBank/DDBJ whole genome shotgun (WGS) entry which is preliminary data.</text>
</comment>
<dbReference type="eggNOG" id="ENOG5033HV2">
    <property type="taxonomic scope" value="Bacteria"/>
</dbReference>
<accession>A0A085AFM3</accession>